<proteinExistence type="inferred from homology"/>
<dbReference type="SUPFAM" id="SSF51735">
    <property type="entry name" value="NAD(P)-binding Rossmann-fold domains"/>
    <property type="match status" value="1"/>
</dbReference>
<accession>A0ABU6ATM1</accession>
<comment type="similarity">
    <text evidence="1">Belongs to the NmrA-type oxidoreductase family.</text>
</comment>
<dbReference type="Proteomes" id="UP001348098">
    <property type="component" value="Unassembled WGS sequence"/>
</dbReference>
<dbReference type="InterPro" id="IPR036291">
    <property type="entry name" value="NAD(P)-bd_dom_sf"/>
</dbReference>
<comment type="caution">
    <text evidence="4">The sequence shown here is derived from an EMBL/GenBank/DDBJ whole genome shotgun (WGS) entry which is preliminary data.</text>
</comment>
<evidence type="ECO:0000256" key="2">
    <source>
        <dbReference type="ARBA" id="ARBA00022857"/>
    </source>
</evidence>
<dbReference type="RefSeq" id="WP_195078703.1">
    <property type="nucleotide sequence ID" value="NZ_JAYESH010000005.1"/>
</dbReference>
<keyword evidence="5" id="KW-1185">Reference proteome</keyword>
<sequence>MPPQHNLILVTGATGKQGGTTARRLLADGRAVRALVRDAHAHAAQELAAAGAELVVGDFDAPETLPAALAGVSGLFLVPPAAYGPEGWDVDLEAARGEAIVEAARAAGVRQIVFTGIASMGDSTSWGATGKKRIEDAIIASGLQYTLLRPVRFMENYLLRTSPVDGIEDGVHRHLFPAEGPMKVIAVADIGDIAGLAFADPDRFHGRVLELAGDVLVPPVAAAAISAATGHRVSYHEVGEAEADAIGAEIGNTWRLMRHTGGWSADVDEIRAIHPGLRTFDAWLAETGAAQIKALLDHESSDKAG</sequence>
<evidence type="ECO:0000256" key="1">
    <source>
        <dbReference type="ARBA" id="ARBA00006328"/>
    </source>
</evidence>
<dbReference type="PANTHER" id="PTHR42748:SF7">
    <property type="entry name" value="NMRA LIKE REDOX SENSOR 1-RELATED"/>
    <property type="match status" value="1"/>
</dbReference>
<dbReference type="Gene3D" id="3.40.50.720">
    <property type="entry name" value="NAD(P)-binding Rossmann-like Domain"/>
    <property type="match status" value="1"/>
</dbReference>
<gene>
    <name evidence="4" type="ORF">U3653_12165</name>
</gene>
<name>A0ABU6ATM1_9NOCA</name>
<evidence type="ECO:0000313" key="4">
    <source>
        <dbReference type="EMBL" id="MEB3510775.1"/>
    </source>
</evidence>
<keyword evidence="2" id="KW-0521">NADP</keyword>
<reference evidence="4 5" key="1">
    <citation type="submission" date="2023-12" db="EMBL/GenBank/DDBJ databases">
        <title>novel species in genus Nocarida.</title>
        <authorList>
            <person name="Li Z."/>
        </authorList>
    </citation>
    <scope>NUCLEOTIDE SEQUENCE [LARGE SCALE GENOMIC DNA]</scope>
    <source>
        <strain evidence="4 5">CDC186</strain>
    </source>
</reference>
<dbReference type="Pfam" id="PF05368">
    <property type="entry name" value="NmrA"/>
    <property type="match status" value="1"/>
</dbReference>
<dbReference type="PANTHER" id="PTHR42748">
    <property type="entry name" value="NITROGEN METABOLITE REPRESSION PROTEIN NMRA FAMILY MEMBER"/>
    <property type="match status" value="1"/>
</dbReference>
<organism evidence="4 5">
    <name type="scientific">Nocardia implantans</name>
    <dbReference type="NCBI Taxonomy" id="3108168"/>
    <lineage>
        <taxon>Bacteria</taxon>
        <taxon>Bacillati</taxon>
        <taxon>Actinomycetota</taxon>
        <taxon>Actinomycetes</taxon>
        <taxon>Mycobacteriales</taxon>
        <taxon>Nocardiaceae</taxon>
        <taxon>Nocardia</taxon>
    </lineage>
</organism>
<dbReference type="Gene3D" id="3.90.25.10">
    <property type="entry name" value="UDP-galactose 4-epimerase, domain 1"/>
    <property type="match status" value="1"/>
</dbReference>
<dbReference type="InterPro" id="IPR051164">
    <property type="entry name" value="NmrA-like_oxidored"/>
</dbReference>
<dbReference type="EMBL" id="JAYKYQ010000004">
    <property type="protein sequence ID" value="MEB3510775.1"/>
    <property type="molecule type" value="Genomic_DNA"/>
</dbReference>
<dbReference type="InterPro" id="IPR008030">
    <property type="entry name" value="NmrA-like"/>
</dbReference>
<evidence type="ECO:0000259" key="3">
    <source>
        <dbReference type="Pfam" id="PF05368"/>
    </source>
</evidence>
<feature type="domain" description="NmrA-like" evidence="3">
    <location>
        <begin position="6"/>
        <end position="242"/>
    </location>
</feature>
<protein>
    <submittedName>
        <fullName evidence="4">NmrA family NAD(P)-binding protein</fullName>
    </submittedName>
</protein>
<evidence type="ECO:0000313" key="5">
    <source>
        <dbReference type="Proteomes" id="UP001348098"/>
    </source>
</evidence>